<feature type="domain" description="SANT" evidence="9">
    <location>
        <begin position="299"/>
        <end position="351"/>
    </location>
</feature>
<sequence>MSSRMTLYWHPMECKDLVILTPTGPEHLLLLSNFVYFEVSASAPYQIRKIEELNKVICLELHFSLTRTISIEDLSTTTDNSTQSDIPQIRHRELFLSRQLETLPATHIRGKCTVTLHNDTESCSTYLSKDDSFFFQLVYDPVQKTCTVTCTMTPNHVPPTYLRMTPFSSNWSTTPYKRPCKPIEGPCEKARSIRQMSQITNRLLKEDKHREELRWMPNSNLTPSEIDSYLLLTRSLGTLGRAYYPASSLRQPTVAMSAAAAGRDSTLQFALDTLHSANYDVSRALQALTPDGQPVVKLDEMESWSASEGNLFEEALEKYGKCFYDIQSDFLPWKHPKSLIEFYYMWKTTDHYIQQKRLKAAEAEHHLKQVYIPNYNKPNPAVLYPASAEHQPSNCEGCKAASSSQWYALGPATSPLKVCTDCWNYWKRYGDLKSASILVYNAAVRSILLYGSETWPLRAEDVKRLSVFDHRCLRSIARIWWEHRISNSEIRRMVFGRNNSPSIDELTTLHRLRWLGHVSRMLVDRLPRRALFAQPYEGWKRARGGQPMTWQRSMKAVTSKLSCADRMNDATAALPPSDVKKADTSMQSSISTTSLITLNRHSISAPQSSVDSPLSGRVRNNISFQFVASPVLRLSRRLRPGPSGPRKQARQPFKRLHSLSTLQSEVQSLLPTMDANTLQRYKQQLQARLANRDPKFQAVMLESLLTQLFPASRGAKKLQTEDVDSNTNTKRPIGAKQSTNTPATKSVPGEPPVIVNGLPEVVENGSRKRQTPPVDALELNNHAFEPSPAKKPQHTAGTTNHHTSEAGVVSDPQIRGPLATGPRRRIGMGPDENGATTLMFLATDRTKRTRRKLLTVSELRRHGRRPSVPVSGTHSHTSRPTKSTDLPAKNSSDSSEQCLVKGPPMTAVPKSPNTSNSSNMIVQ</sequence>
<keyword evidence="3" id="KW-0862">Zinc</keyword>
<dbReference type="PANTHER" id="PTHR10865">
    <property type="entry name" value="METASTASIS-ASSOCIATED PROTEIN AND MESODERM INDUCTION EARLY RESPONSE PROTEIN"/>
    <property type="match status" value="1"/>
</dbReference>
<dbReference type="Pfam" id="PF01426">
    <property type="entry name" value="BAH"/>
    <property type="match status" value="1"/>
</dbReference>
<dbReference type="SMART" id="SM00717">
    <property type="entry name" value="SANT"/>
    <property type="match status" value="1"/>
</dbReference>
<evidence type="ECO:0000259" key="8">
    <source>
        <dbReference type="PROSITE" id="PS51156"/>
    </source>
</evidence>
<dbReference type="InterPro" id="IPR040138">
    <property type="entry name" value="MIER/MTA"/>
</dbReference>
<evidence type="ECO:0000256" key="3">
    <source>
        <dbReference type="ARBA" id="ARBA00022833"/>
    </source>
</evidence>
<dbReference type="PROSITE" id="PS51293">
    <property type="entry name" value="SANT"/>
    <property type="match status" value="1"/>
</dbReference>
<reference evidence="10 11" key="1">
    <citation type="submission" date="2013-11" db="EMBL/GenBank/DDBJ databases">
        <title>Opisthorchis viverrini - life in the bile duct.</title>
        <authorList>
            <person name="Young N.D."/>
            <person name="Nagarajan N."/>
            <person name="Lin S.J."/>
            <person name="Korhonen P.K."/>
            <person name="Jex A.R."/>
            <person name="Hall R.S."/>
            <person name="Safavi-Hemami H."/>
            <person name="Kaewkong W."/>
            <person name="Bertrand D."/>
            <person name="Gao S."/>
            <person name="Seet Q."/>
            <person name="Wongkham S."/>
            <person name="Teh B.T."/>
            <person name="Wongkham C."/>
            <person name="Intapan P.M."/>
            <person name="Maleewong W."/>
            <person name="Yang X."/>
            <person name="Hu M."/>
            <person name="Wang Z."/>
            <person name="Hofmann A."/>
            <person name="Sternberg P.W."/>
            <person name="Tan P."/>
            <person name="Wang J."/>
            <person name="Gasser R.B."/>
        </authorList>
    </citation>
    <scope>NUCLEOTIDE SEQUENCE [LARGE SCALE GENOMIC DNA]</scope>
</reference>
<feature type="region of interest" description="Disordered" evidence="6">
    <location>
        <begin position="849"/>
        <end position="923"/>
    </location>
</feature>
<gene>
    <name evidence="10" type="ORF">T265_09123</name>
</gene>
<dbReference type="InterPro" id="IPR017884">
    <property type="entry name" value="SANT_dom"/>
</dbReference>
<evidence type="ECO:0000313" key="10">
    <source>
        <dbReference type="EMBL" id="KER22847.1"/>
    </source>
</evidence>
<evidence type="ECO:0000313" key="11">
    <source>
        <dbReference type="Proteomes" id="UP000054324"/>
    </source>
</evidence>
<dbReference type="InterPro" id="IPR001005">
    <property type="entry name" value="SANT/Myb"/>
</dbReference>
<evidence type="ECO:0000256" key="4">
    <source>
        <dbReference type="ARBA" id="ARBA00023125"/>
    </source>
</evidence>
<organism evidence="10 11">
    <name type="scientific">Opisthorchis viverrini</name>
    <name type="common">Southeast Asian liver fluke</name>
    <dbReference type="NCBI Taxonomy" id="6198"/>
    <lineage>
        <taxon>Eukaryota</taxon>
        <taxon>Metazoa</taxon>
        <taxon>Spiralia</taxon>
        <taxon>Lophotrochozoa</taxon>
        <taxon>Platyhelminthes</taxon>
        <taxon>Trematoda</taxon>
        <taxon>Digenea</taxon>
        <taxon>Opisthorchiida</taxon>
        <taxon>Opisthorchiata</taxon>
        <taxon>Opisthorchiidae</taxon>
        <taxon>Opisthorchis</taxon>
    </lineage>
</organism>
<feature type="region of interest" description="Disordered" evidence="6">
    <location>
        <begin position="636"/>
        <end position="655"/>
    </location>
</feature>
<feature type="compositionally biased region" description="Polar residues" evidence="6">
    <location>
        <begin position="725"/>
        <end position="744"/>
    </location>
</feature>
<dbReference type="FunFam" id="1.10.10.60:FF:000012">
    <property type="entry name" value="Metastasis-associated 1 family, member 3"/>
    <property type="match status" value="1"/>
</dbReference>
<dbReference type="InterPro" id="IPR001025">
    <property type="entry name" value="BAH_dom"/>
</dbReference>
<feature type="compositionally biased region" description="Polar residues" evidence="6">
    <location>
        <begin position="870"/>
        <end position="897"/>
    </location>
</feature>
<keyword evidence="11" id="KW-1185">Reference proteome</keyword>
<evidence type="ECO:0000259" key="9">
    <source>
        <dbReference type="PROSITE" id="PS51293"/>
    </source>
</evidence>
<evidence type="ECO:0008006" key="12">
    <source>
        <dbReference type="Google" id="ProtNLM"/>
    </source>
</evidence>
<dbReference type="STRING" id="6198.A0A074ZB95"/>
<dbReference type="SMART" id="SM00439">
    <property type="entry name" value="BAH"/>
    <property type="match status" value="1"/>
</dbReference>
<dbReference type="GO" id="GO:0003677">
    <property type="term" value="F:DNA binding"/>
    <property type="evidence" value="ECO:0007669"/>
    <property type="project" value="UniProtKB-KW"/>
</dbReference>
<dbReference type="InterPro" id="IPR000949">
    <property type="entry name" value="ELM2_dom"/>
</dbReference>
<dbReference type="GO" id="GO:0000122">
    <property type="term" value="P:negative regulation of transcription by RNA polymerase II"/>
    <property type="evidence" value="ECO:0007669"/>
    <property type="project" value="TreeGrafter"/>
</dbReference>
<evidence type="ECO:0000256" key="5">
    <source>
        <dbReference type="ARBA" id="ARBA00023242"/>
    </source>
</evidence>
<dbReference type="CDD" id="cd11661">
    <property type="entry name" value="SANT_MTA3_like"/>
    <property type="match status" value="1"/>
</dbReference>
<evidence type="ECO:0000259" key="7">
    <source>
        <dbReference type="PROSITE" id="PS51038"/>
    </source>
</evidence>
<dbReference type="KEGG" id="ovi:T265_09123"/>
<dbReference type="GeneID" id="20323302"/>
<accession>A0A074ZB95</accession>
<keyword evidence="5" id="KW-0539">Nucleus</keyword>
<evidence type="ECO:0000256" key="1">
    <source>
        <dbReference type="ARBA" id="ARBA00022723"/>
    </source>
</evidence>
<dbReference type="GO" id="GO:0003714">
    <property type="term" value="F:transcription corepressor activity"/>
    <property type="evidence" value="ECO:0007669"/>
    <property type="project" value="TreeGrafter"/>
</dbReference>
<feature type="region of interest" description="Disordered" evidence="6">
    <location>
        <begin position="784"/>
        <end position="834"/>
    </location>
</feature>
<dbReference type="Pfam" id="PF00249">
    <property type="entry name" value="Myb_DNA-binding"/>
    <property type="match status" value="1"/>
</dbReference>
<dbReference type="GO" id="GO:0003682">
    <property type="term" value="F:chromatin binding"/>
    <property type="evidence" value="ECO:0007669"/>
    <property type="project" value="InterPro"/>
</dbReference>
<dbReference type="AlphaFoldDB" id="A0A074ZB95"/>
<dbReference type="SUPFAM" id="SSF46689">
    <property type="entry name" value="Homeodomain-like"/>
    <property type="match status" value="1"/>
</dbReference>
<feature type="region of interest" description="Disordered" evidence="6">
    <location>
        <begin position="714"/>
        <end position="755"/>
    </location>
</feature>
<keyword evidence="1" id="KW-0479">Metal-binding</keyword>
<dbReference type="PROSITE" id="PS51038">
    <property type="entry name" value="BAH"/>
    <property type="match status" value="1"/>
</dbReference>
<dbReference type="Gene3D" id="4.10.1240.50">
    <property type="match status" value="1"/>
</dbReference>
<dbReference type="CTD" id="20323302"/>
<dbReference type="PROSITE" id="PS51156">
    <property type="entry name" value="ELM2"/>
    <property type="match status" value="1"/>
</dbReference>
<dbReference type="GO" id="GO:0008270">
    <property type="term" value="F:zinc ion binding"/>
    <property type="evidence" value="ECO:0007669"/>
    <property type="project" value="UniProtKB-KW"/>
</dbReference>
<dbReference type="PANTHER" id="PTHR10865:SF29">
    <property type="entry name" value="METASTASIS ASSOCIATED 1-LIKE, ISOFORM D"/>
    <property type="match status" value="1"/>
</dbReference>
<dbReference type="RefSeq" id="XP_009173384.1">
    <property type="nucleotide sequence ID" value="XM_009175120.1"/>
</dbReference>
<feature type="domain" description="BAH" evidence="7">
    <location>
        <begin position="27"/>
        <end position="150"/>
    </location>
</feature>
<feature type="compositionally biased region" description="Polar residues" evidence="6">
    <location>
        <begin position="911"/>
        <end position="923"/>
    </location>
</feature>
<dbReference type="GO" id="GO:0003713">
    <property type="term" value="F:transcription coactivator activity"/>
    <property type="evidence" value="ECO:0007669"/>
    <property type="project" value="TreeGrafter"/>
</dbReference>
<feature type="domain" description="ELM2" evidence="8">
    <location>
        <begin position="180"/>
        <end position="292"/>
    </location>
</feature>
<keyword evidence="2" id="KW-0863">Zinc-finger</keyword>
<proteinExistence type="predicted"/>
<evidence type="ECO:0000256" key="2">
    <source>
        <dbReference type="ARBA" id="ARBA00022771"/>
    </source>
</evidence>
<dbReference type="EMBL" id="KL596876">
    <property type="protein sequence ID" value="KER22847.1"/>
    <property type="molecule type" value="Genomic_DNA"/>
</dbReference>
<keyword evidence="4" id="KW-0238">DNA-binding</keyword>
<evidence type="ECO:0000256" key="6">
    <source>
        <dbReference type="SAM" id="MobiDB-lite"/>
    </source>
</evidence>
<dbReference type="Gene3D" id="1.10.10.60">
    <property type="entry name" value="Homeodomain-like"/>
    <property type="match status" value="1"/>
</dbReference>
<dbReference type="GO" id="GO:0042826">
    <property type="term" value="F:histone deacetylase binding"/>
    <property type="evidence" value="ECO:0007669"/>
    <property type="project" value="TreeGrafter"/>
</dbReference>
<dbReference type="Proteomes" id="UP000054324">
    <property type="component" value="Unassembled WGS sequence"/>
</dbReference>
<dbReference type="InterPro" id="IPR043151">
    <property type="entry name" value="BAH_sf"/>
</dbReference>
<dbReference type="Gene3D" id="2.30.30.490">
    <property type="match status" value="1"/>
</dbReference>
<protein>
    <recommendedName>
        <fullName evidence="12">BAH domain protein</fullName>
    </recommendedName>
</protein>
<dbReference type="OrthoDB" id="2193595at2759"/>
<dbReference type="GO" id="GO:0016581">
    <property type="term" value="C:NuRD complex"/>
    <property type="evidence" value="ECO:0007669"/>
    <property type="project" value="TreeGrafter"/>
</dbReference>
<name>A0A074ZB95_OPIVI</name>
<dbReference type="InterPro" id="IPR009057">
    <property type="entry name" value="Homeodomain-like_sf"/>
</dbReference>